<feature type="domain" description="USP" evidence="10">
    <location>
        <begin position="115"/>
        <end position="576"/>
    </location>
</feature>
<comment type="catalytic activity">
    <reaction evidence="1">
        <text>Thiol-dependent hydrolysis of ester, thioester, amide, peptide and isopeptide bonds formed by the C-terminal Gly of ubiquitin (a 76-residue protein attached to proteins as an intracellular targeting signal).</text>
        <dbReference type="EC" id="3.4.19.12"/>
    </reaction>
</comment>
<dbReference type="Gene3D" id="3.90.70.10">
    <property type="entry name" value="Cysteine proteinases"/>
    <property type="match status" value="1"/>
</dbReference>
<evidence type="ECO:0000256" key="2">
    <source>
        <dbReference type="ARBA" id="ARBA00009085"/>
    </source>
</evidence>
<evidence type="ECO:0000256" key="9">
    <source>
        <dbReference type="SAM" id="Phobius"/>
    </source>
</evidence>
<keyword evidence="5" id="KW-0833">Ubl conjugation pathway</keyword>
<dbReference type="GO" id="GO:0005829">
    <property type="term" value="C:cytosol"/>
    <property type="evidence" value="ECO:0007669"/>
    <property type="project" value="TreeGrafter"/>
</dbReference>
<dbReference type="EMBL" id="SGPL01000534">
    <property type="protein sequence ID" value="THH11079.1"/>
    <property type="molecule type" value="Genomic_DNA"/>
</dbReference>
<dbReference type="InterPro" id="IPR038765">
    <property type="entry name" value="Papain-like_cys_pep_sf"/>
</dbReference>
<dbReference type="SUPFAM" id="SSF54001">
    <property type="entry name" value="Cysteine proteinases"/>
    <property type="match status" value="1"/>
</dbReference>
<keyword evidence="4" id="KW-0645">Protease</keyword>
<dbReference type="AlphaFoldDB" id="A0A4S4LGT7"/>
<dbReference type="PANTHER" id="PTHR24006">
    <property type="entry name" value="UBIQUITIN CARBOXYL-TERMINAL HYDROLASE"/>
    <property type="match status" value="1"/>
</dbReference>
<evidence type="ECO:0000259" key="10">
    <source>
        <dbReference type="PROSITE" id="PS50235"/>
    </source>
</evidence>
<dbReference type="PROSITE" id="PS50235">
    <property type="entry name" value="USP_3"/>
    <property type="match status" value="1"/>
</dbReference>
<protein>
    <recommendedName>
        <fullName evidence="3">ubiquitinyl hydrolase 1</fullName>
        <ecNumber evidence="3">3.4.19.12</ecNumber>
    </recommendedName>
</protein>
<evidence type="ECO:0000256" key="1">
    <source>
        <dbReference type="ARBA" id="ARBA00000707"/>
    </source>
</evidence>
<dbReference type="GO" id="GO:0016579">
    <property type="term" value="P:protein deubiquitination"/>
    <property type="evidence" value="ECO:0007669"/>
    <property type="project" value="InterPro"/>
</dbReference>
<dbReference type="GO" id="GO:0005634">
    <property type="term" value="C:nucleus"/>
    <property type="evidence" value="ECO:0007669"/>
    <property type="project" value="TreeGrafter"/>
</dbReference>
<evidence type="ECO:0000256" key="5">
    <source>
        <dbReference type="ARBA" id="ARBA00022786"/>
    </source>
</evidence>
<reference evidence="11 12" key="1">
    <citation type="submission" date="2019-02" db="EMBL/GenBank/DDBJ databases">
        <title>Genome sequencing of the rare red list fungi Bondarzewia mesenterica.</title>
        <authorList>
            <person name="Buettner E."/>
            <person name="Kellner H."/>
        </authorList>
    </citation>
    <scope>NUCLEOTIDE SEQUENCE [LARGE SCALE GENOMIC DNA]</scope>
    <source>
        <strain evidence="11 12">DSM 108281</strain>
    </source>
</reference>
<feature type="region of interest" description="Disordered" evidence="8">
    <location>
        <begin position="642"/>
        <end position="756"/>
    </location>
</feature>
<keyword evidence="6" id="KW-0378">Hydrolase</keyword>
<dbReference type="GO" id="GO:0006508">
    <property type="term" value="P:proteolysis"/>
    <property type="evidence" value="ECO:0007669"/>
    <property type="project" value="UniProtKB-KW"/>
</dbReference>
<keyword evidence="9" id="KW-0812">Transmembrane</keyword>
<feature type="compositionally biased region" description="Polar residues" evidence="8">
    <location>
        <begin position="736"/>
        <end position="748"/>
    </location>
</feature>
<dbReference type="EC" id="3.4.19.12" evidence="3"/>
<feature type="compositionally biased region" description="Low complexity" evidence="8">
    <location>
        <begin position="644"/>
        <end position="658"/>
    </location>
</feature>
<gene>
    <name evidence="11" type="ORF">EW146_g8170</name>
</gene>
<dbReference type="InterPro" id="IPR001394">
    <property type="entry name" value="Peptidase_C19_UCH"/>
</dbReference>
<organism evidence="11 12">
    <name type="scientific">Bondarzewia mesenterica</name>
    <dbReference type="NCBI Taxonomy" id="1095465"/>
    <lineage>
        <taxon>Eukaryota</taxon>
        <taxon>Fungi</taxon>
        <taxon>Dikarya</taxon>
        <taxon>Basidiomycota</taxon>
        <taxon>Agaricomycotina</taxon>
        <taxon>Agaricomycetes</taxon>
        <taxon>Russulales</taxon>
        <taxon>Bondarzewiaceae</taxon>
        <taxon>Bondarzewia</taxon>
    </lineage>
</organism>
<evidence type="ECO:0000256" key="3">
    <source>
        <dbReference type="ARBA" id="ARBA00012759"/>
    </source>
</evidence>
<feature type="compositionally biased region" description="Polar residues" evidence="8">
    <location>
        <begin position="707"/>
        <end position="721"/>
    </location>
</feature>
<dbReference type="OrthoDB" id="2020758at2759"/>
<feature type="transmembrane region" description="Helical" evidence="9">
    <location>
        <begin position="20"/>
        <end position="39"/>
    </location>
</feature>
<accession>A0A4S4LGT7</accession>
<keyword evidence="9" id="KW-0472">Membrane</keyword>
<dbReference type="InterPro" id="IPR050164">
    <property type="entry name" value="Peptidase_C19"/>
</dbReference>
<proteinExistence type="inferred from homology"/>
<feature type="transmembrane region" description="Helical" evidence="9">
    <location>
        <begin position="46"/>
        <end position="65"/>
    </location>
</feature>
<dbReference type="Proteomes" id="UP000310158">
    <property type="component" value="Unassembled WGS sequence"/>
</dbReference>
<comment type="caution">
    <text evidence="11">The sequence shown here is derived from an EMBL/GenBank/DDBJ whole genome shotgun (WGS) entry which is preliminary data.</text>
</comment>
<feature type="compositionally biased region" description="Low complexity" evidence="8">
    <location>
        <begin position="455"/>
        <end position="466"/>
    </location>
</feature>
<feature type="region of interest" description="Disordered" evidence="8">
    <location>
        <begin position="587"/>
        <end position="606"/>
    </location>
</feature>
<keyword evidence="9" id="KW-1133">Transmembrane helix</keyword>
<evidence type="ECO:0000256" key="7">
    <source>
        <dbReference type="ARBA" id="ARBA00022807"/>
    </source>
</evidence>
<evidence type="ECO:0000256" key="8">
    <source>
        <dbReference type="SAM" id="MobiDB-lite"/>
    </source>
</evidence>
<feature type="region of interest" description="Disordered" evidence="8">
    <location>
        <begin position="332"/>
        <end position="354"/>
    </location>
</feature>
<dbReference type="GO" id="GO:0004843">
    <property type="term" value="F:cysteine-type deubiquitinase activity"/>
    <property type="evidence" value="ECO:0007669"/>
    <property type="project" value="UniProtKB-EC"/>
</dbReference>
<evidence type="ECO:0000313" key="11">
    <source>
        <dbReference type="EMBL" id="THH11079.1"/>
    </source>
</evidence>
<keyword evidence="7" id="KW-0788">Thiol protease</keyword>
<evidence type="ECO:0000256" key="6">
    <source>
        <dbReference type="ARBA" id="ARBA00022801"/>
    </source>
</evidence>
<dbReference type="InterPro" id="IPR028889">
    <property type="entry name" value="USP"/>
</dbReference>
<dbReference type="PROSITE" id="PS00973">
    <property type="entry name" value="USP_2"/>
    <property type="match status" value="1"/>
</dbReference>
<dbReference type="Pfam" id="PF00443">
    <property type="entry name" value="UCH"/>
    <property type="match status" value="1"/>
</dbReference>
<keyword evidence="12" id="KW-1185">Reference proteome</keyword>
<feature type="compositionally biased region" description="Low complexity" evidence="8">
    <location>
        <begin position="693"/>
        <end position="706"/>
    </location>
</feature>
<comment type="similarity">
    <text evidence="2">Belongs to the peptidase C19 family.</text>
</comment>
<evidence type="ECO:0000313" key="12">
    <source>
        <dbReference type="Proteomes" id="UP000310158"/>
    </source>
</evidence>
<dbReference type="InterPro" id="IPR018200">
    <property type="entry name" value="USP_CS"/>
</dbReference>
<evidence type="ECO:0000256" key="4">
    <source>
        <dbReference type="ARBA" id="ARBA00022670"/>
    </source>
</evidence>
<name>A0A4S4LGT7_9AGAM</name>
<feature type="region of interest" description="Disordered" evidence="8">
    <location>
        <begin position="436"/>
        <end position="466"/>
    </location>
</feature>
<dbReference type="CDD" id="cd02662">
    <property type="entry name" value="Peptidase_C19F"/>
    <property type="match status" value="1"/>
</dbReference>
<dbReference type="PANTHER" id="PTHR24006:SF888">
    <property type="entry name" value="UBIQUITIN CARBOXYL-TERMINAL HYDROLASE 30"/>
    <property type="match status" value="1"/>
</dbReference>
<sequence length="756" mass="83307">MTIPESLRTIFLAIFSNSVLQQSAPLLVLILIPLFVLFIRGHLYSLVTAAAAMFTSLSSALPWNWGDSHFASTDKHRKKKHVRTRAQQIAVNGDAKYGHEKKSDENQDGTYKYYPGLVNISGTYCFMNSTMQALASLSYLQPNIDAIHDKAEALDVPTPVVDAFQDLLHSLNTPASYPSSIRPIRMIDALSNFEPGKKSPLFSSRQHQDAQELFQLVSECIKKEAQVVDKEGQRDRGLGGLSELSPITNREVSKGVFDGLTANRRSCVECGYTEAVMHFAFDSWQLNVPRMAASCSIDDCLADYTRLELLTDCICRKCSMLATLHRTEQEAERLTEMANANEHPSSSKKKRAREARKFEAKVKLALEEGRIEEDIKGVKMEKVFSKASTKQAMIARPPPVLALHLNRSMHHGTYATKNSCRIVFPEILDLTPYTTSGKLSTSPSVPISSPPPPVNRSTTPTPSTVSTPRVLYRLSALVCHYGQHSFGHYVCYRRKPRPAFAGSQCFTPPKMPHFLECDCETCQYYGPVRDGDERTLIHPQPGRGWLRISDDSVQECGIESVLQEGSGAFMLYYERIVQPRPNIYPLGSPKGSEETVKPRANGSSTLGLTMVSQNTSIVGEEIKMPKPERAFGARVIRSVETGRSRSAFSSAKSVSSSHEASESVDGDLTQETSQPADALAESLPPMSVIEIVPSRSSSLLETSTRPASSCPSPSRDQSHALSPSRYAGTPQHHLQPPQSIDTSSQISPVLTVGLRA</sequence>